<dbReference type="Proteomes" id="UP000095709">
    <property type="component" value="Unassembled WGS sequence"/>
</dbReference>
<name>A0A174QUM8_9FIRM</name>
<evidence type="ECO:0000313" key="3">
    <source>
        <dbReference type="Proteomes" id="UP000095709"/>
    </source>
</evidence>
<dbReference type="Pfam" id="PF08011">
    <property type="entry name" value="PDDEXK_9"/>
    <property type="match status" value="1"/>
</dbReference>
<dbReference type="PANTHER" id="PTHR34825">
    <property type="entry name" value="CONSERVED PROTEIN, WITH A WEAK D-GALACTARATE DEHYDRATASE/ALTRONATE HYDROLASE DOMAIN"/>
    <property type="match status" value="1"/>
</dbReference>
<reference evidence="2 3" key="1">
    <citation type="submission" date="2015-09" db="EMBL/GenBank/DDBJ databases">
        <authorList>
            <consortium name="Pathogen Informatics"/>
        </authorList>
    </citation>
    <scope>NUCLEOTIDE SEQUENCE [LARGE SCALE GENOMIC DNA]</scope>
    <source>
        <strain evidence="2 3">2789STDY5834885</strain>
    </source>
</reference>
<dbReference type="SUPFAM" id="SSF52540">
    <property type="entry name" value="P-loop containing nucleoside triphosphate hydrolases"/>
    <property type="match status" value="1"/>
</dbReference>
<dbReference type="InterPro" id="IPR012547">
    <property type="entry name" value="PDDEXK_9"/>
</dbReference>
<evidence type="ECO:0000313" key="2">
    <source>
        <dbReference type="EMBL" id="CUP75611.1"/>
    </source>
</evidence>
<gene>
    <name evidence="2" type="ORF">ERS852498_02736</name>
</gene>
<organism evidence="2 3">
    <name type="scientific">Fusicatenibacter saccharivorans</name>
    <dbReference type="NCBI Taxonomy" id="1150298"/>
    <lineage>
        <taxon>Bacteria</taxon>
        <taxon>Bacillati</taxon>
        <taxon>Bacillota</taxon>
        <taxon>Clostridia</taxon>
        <taxon>Lachnospirales</taxon>
        <taxon>Lachnospiraceae</taxon>
        <taxon>Fusicatenibacter</taxon>
    </lineage>
</organism>
<accession>A0A174QUM8</accession>
<dbReference type="Pfam" id="PF09820">
    <property type="entry name" value="AAA-ATPase_like"/>
    <property type="match status" value="1"/>
</dbReference>
<dbReference type="EMBL" id="CZAL01000016">
    <property type="protein sequence ID" value="CUP75611.1"/>
    <property type="molecule type" value="Genomic_DNA"/>
</dbReference>
<evidence type="ECO:0000259" key="1">
    <source>
        <dbReference type="Pfam" id="PF09820"/>
    </source>
</evidence>
<dbReference type="PANTHER" id="PTHR34825:SF1">
    <property type="entry name" value="AAA-ATPASE-LIKE DOMAIN-CONTAINING PROTEIN"/>
    <property type="match status" value="1"/>
</dbReference>
<dbReference type="InterPro" id="IPR027417">
    <property type="entry name" value="P-loop_NTPase"/>
</dbReference>
<proteinExistence type="predicted"/>
<dbReference type="InterPro" id="IPR018631">
    <property type="entry name" value="AAA-ATPase-like_dom"/>
</dbReference>
<sequence length="557" mass="64381">MGIYLNSSSAFGLFRRDCLSTYFIDKSSILKELVPLVESDDYDPEKTVLNSQNSQKYVAITRPRRFGKTVMANMIASYFGRGIDSSKIFDRLAVSQYPWYQKHLNQHNVIHIMFNEIPAEITDYNHYINRIKKTLLLDLQKAYPDAAIEKEDSVWDALTRIYEYCNQEQFIFILDEWDYIYHQPYMTDADKTAYTKFLSNLLKDKAYVEMAYMTGILPIAKYSSGSELNMFFEYSMATRAKFSEYFGFTDDEVDLLYQRYLQIEKNPSVTREGLELWYDGYQTAGGKKLYNPRSVVGALSDNQLGNYWTSSGPYDEIFYYIGANVDAVKDDIALMVADIPVPAKIQEYAATSMELKTKDEIFSAMVVYGFLNYSKGYISIPNKELMDKFAEVIQREPSLGNVYKLAKESGRMLAATKAGDTKTMAELLEYAHNTHSPLTLYNNEAELASIIRWVYLKALDFYRIEREDKAGIGYVDFIFYPFQKNDDAIIIELKVNHSADEAIQQIKDRQYALRFEGKFGEKAEYTGRILAVGIAYHKDDIKKLHECKVEVLREKIV</sequence>
<dbReference type="Gene3D" id="3.40.50.300">
    <property type="entry name" value="P-loop containing nucleotide triphosphate hydrolases"/>
    <property type="match status" value="1"/>
</dbReference>
<dbReference type="AlphaFoldDB" id="A0A174QUM8"/>
<feature type="domain" description="AAA-ATPase-like" evidence="1">
    <location>
        <begin position="53"/>
        <end position="222"/>
    </location>
</feature>
<dbReference type="RefSeq" id="WP_055267588.1">
    <property type="nucleotide sequence ID" value="NZ_CZAL01000016.1"/>
</dbReference>
<protein>
    <submittedName>
        <fullName evidence="2">Predicted ATPase (AAA+ superfamily)</fullName>
    </submittedName>
</protein>